<evidence type="ECO:0000313" key="8">
    <source>
        <dbReference type="Proteomes" id="UP000295367"/>
    </source>
</evidence>
<feature type="signal peptide" evidence="5">
    <location>
        <begin position="1"/>
        <end position="22"/>
    </location>
</feature>
<dbReference type="GO" id="GO:0046872">
    <property type="term" value="F:metal ion binding"/>
    <property type="evidence" value="ECO:0007669"/>
    <property type="project" value="UniProtKB-KW"/>
</dbReference>
<dbReference type="InterPro" id="IPR036909">
    <property type="entry name" value="Cyt_c-like_dom_sf"/>
</dbReference>
<evidence type="ECO:0000313" key="7">
    <source>
        <dbReference type="EMBL" id="TCV80098.1"/>
    </source>
</evidence>
<keyword evidence="8" id="KW-1185">Reference proteome</keyword>
<comment type="caution">
    <text evidence="7">The sequence shown here is derived from an EMBL/GenBank/DDBJ whole genome shotgun (WGS) entry which is preliminary data.</text>
</comment>
<evidence type="ECO:0000256" key="5">
    <source>
        <dbReference type="SAM" id="SignalP"/>
    </source>
</evidence>
<keyword evidence="2 4" id="KW-0479">Metal-binding</keyword>
<evidence type="ECO:0000256" key="1">
    <source>
        <dbReference type="ARBA" id="ARBA00022617"/>
    </source>
</evidence>
<evidence type="ECO:0000256" key="4">
    <source>
        <dbReference type="PROSITE-ProRule" id="PRU00433"/>
    </source>
</evidence>
<dbReference type="Proteomes" id="UP000295367">
    <property type="component" value="Unassembled WGS sequence"/>
</dbReference>
<feature type="domain" description="Cytochrome c" evidence="6">
    <location>
        <begin position="22"/>
        <end position="91"/>
    </location>
</feature>
<organism evidence="7 8">
    <name type="scientific">Sulfurirhabdus autotrophica</name>
    <dbReference type="NCBI Taxonomy" id="1706046"/>
    <lineage>
        <taxon>Bacteria</taxon>
        <taxon>Pseudomonadati</taxon>
        <taxon>Pseudomonadota</taxon>
        <taxon>Betaproteobacteria</taxon>
        <taxon>Nitrosomonadales</taxon>
        <taxon>Sulfuricellaceae</taxon>
        <taxon>Sulfurirhabdus</taxon>
    </lineage>
</organism>
<keyword evidence="3 4" id="KW-0408">Iron</keyword>
<name>A0A4R3XTT1_9PROT</name>
<gene>
    <name evidence="7" type="ORF">EDC63_13011</name>
</gene>
<keyword evidence="1 4" id="KW-0349">Heme</keyword>
<sequence>MSRTCFTLMPVCIFLYFGSAHAESSSGQQIFKERCTQCHASGPIQFTSDNDAIQNTLKTGNIKQHRFTLTDGNIASLLEYIASIRKSNATK</sequence>
<evidence type="ECO:0000259" key="6">
    <source>
        <dbReference type="PROSITE" id="PS51007"/>
    </source>
</evidence>
<reference evidence="7 8" key="1">
    <citation type="submission" date="2019-03" db="EMBL/GenBank/DDBJ databases">
        <title>Genomic Encyclopedia of Type Strains, Phase IV (KMG-IV): sequencing the most valuable type-strain genomes for metagenomic binning, comparative biology and taxonomic classification.</title>
        <authorList>
            <person name="Goeker M."/>
        </authorList>
    </citation>
    <scope>NUCLEOTIDE SEQUENCE [LARGE SCALE GENOMIC DNA]</scope>
    <source>
        <strain evidence="7 8">DSM 100309</strain>
    </source>
</reference>
<evidence type="ECO:0000256" key="3">
    <source>
        <dbReference type="ARBA" id="ARBA00023004"/>
    </source>
</evidence>
<dbReference type="SUPFAM" id="SSF46626">
    <property type="entry name" value="Cytochrome c"/>
    <property type="match status" value="1"/>
</dbReference>
<accession>A0A4R3XTT1</accession>
<proteinExistence type="predicted"/>
<dbReference type="GO" id="GO:0009055">
    <property type="term" value="F:electron transfer activity"/>
    <property type="evidence" value="ECO:0007669"/>
    <property type="project" value="InterPro"/>
</dbReference>
<dbReference type="PROSITE" id="PS51007">
    <property type="entry name" value="CYTC"/>
    <property type="match status" value="1"/>
</dbReference>
<protein>
    <recommendedName>
        <fullName evidence="6">Cytochrome c domain-containing protein</fullName>
    </recommendedName>
</protein>
<dbReference type="GO" id="GO:0020037">
    <property type="term" value="F:heme binding"/>
    <property type="evidence" value="ECO:0007669"/>
    <property type="project" value="InterPro"/>
</dbReference>
<feature type="chain" id="PRO_5020541280" description="Cytochrome c domain-containing protein" evidence="5">
    <location>
        <begin position="23"/>
        <end position="91"/>
    </location>
</feature>
<evidence type="ECO:0000256" key="2">
    <source>
        <dbReference type="ARBA" id="ARBA00022723"/>
    </source>
</evidence>
<dbReference type="EMBL" id="SMCO01000030">
    <property type="protein sequence ID" value="TCV80098.1"/>
    <property type="molecule type" value="Genomic_DNA"/>
</dbReference>
<dbReference type="AlphaFoldDB" id="A0A4R3XTT1"/>
<dbReference type="Gene3D" id="1.10.760.10">
    <property type="entry name" value="Cytochrome c-like domain"/>
    <property type="match status" value="1"/>
</dbReference>
<dbReference type="InterPro" id="IPR009056">
    <property type="entry name" value="Cyt_c-like_dom"/>
</dbReference>
<keyword evidence="5" id="KW-0732">Signal</keyword>